<dbReference type="RefSeq" id="WP_175591267.1">
    <property type="nucleotide sequence ID" value="NZ_JABWGN010000007.1"/>
</dbReference>
<dbReference type="CDD" id="cd09731">
    <property type="entry name" value="Cse2_I-E"/>
    <property type="match status" value="1"/>
</dbReference>
<dbReference type="NCBIfam" id="TIGR02548">
    <property type="entry name" value="casB_cse2"/>
    <property type="match status" value="1"/>
</dbReference>
<sequence>MTTPSVADRRSAGDLIRDVAGAYIGDLQAGYLDDRSSAVAALAQLRRGAGKLPEEVPELWGMAGTDRLYAERPLSYNEAVKAEAALFLAVTLYALHQQSHPDQRMHRRGVELGEAVRRLMPVGKIDEPIRRRFVRVGAANTRQVLANRLREIITLLRRESIPLDYALLARQLYQAQHPEGMRQVRQSWGRSFHSYRPGGSGAETRTDNEPAEKEPQ</sequence>
<dbReference type="EMBL" id="JABWGN010000007">
    <property type="protein sequence ID" value="NUW33849.1"/>
    <property type="molecule type" value="Genomic_DNA"/>
</dbReference>
<evidence type="ECO:0000313" key="3">
    <source>
        <dbReference type="Proteomes" id="UP000586042"/>
    </source>
</evidence>
<dbReference type="Gene3D" id="1.10.520.40">
    <property type="entry name" value="CRISPR-associated protein Cse2"/>
    <property type="match status" value="1"/>
</dbReference>
<feature type="region of interest" description="Disordered" evidence="1">
    <location>
        <begin position="191"/>
        <end position="216"/>
    </location>
</feature>
<protein>
    <submittedName>
        <fullName evidence="2">Type I-E CRISPR-associated protein Cse2/CasB</fullName>
    </submittedName>
</protein>
<name>A0A7Y6IBF7_9ACTN</name>
<gene>
    <name evidence="2" type="primary">casB</name>
    <name evidence="2" type="ORF">HTZ77_20780</name>
</gene>
<dbReference type="AlphaFoldDB" id="A0A7Y6IBF7"/>
<evidence type="ECO:0000256" key="1">
    <source>
        <dbReference type="SAM" id="MobiDB-lite"/>
    </source>
</evidence>
<dbReference type="InterPro" id="IPR038287">
    <property type="entry name" value="Cse2_sf"/>
</dbReference>
<reference evidence="2 3" key="1">
    <citation type="submission" date="2020-06" db="EMBL/GenBank/DDBJ databases">
        <title>Nonomuraea sp. SMC257, a novel actinomycete isolated from soil.</title>
        <authorList>
            <person name="Chanama M."/>
        </authorList>
    </citation>
    <scope>NUCLEOTIDE SEQUENCE [LARGE SCALE GENOMIC DNA]</scope>
    <source>
        <strain evidence="2 3">SMC257</strain>
    </source>
</reference>
<dbReference type="Proteomes" id="UP000586042">
    <property type="component" value="Unassembled WGS sequence"/>
</dbReference>
<comment type="caution">
    <text evidence="2">The sequence shown here is derived from an EMBL/GenBank/DDBJ whole genome shotgun (WGS) entry which is preliminary data.</text>
</comment>
<evidence type="ECO:0000313" key="2">
    <source>
        <dbReference type="EMBL" id="NUW33849.1"/>
    </source>
</evidence>
<dbReference type="InterPro" id="IPR013382">
    <property type="entry name" value="CRISPR-assoc_prot_Cse2"/>
</dbReference>
<proteinExistence type="predicted"/>
<feature type="compositionally biased region" description="Basic and acidic residues" evidence="1">
    <location>
        <begin position="204"/>
        <end position="216"/>
    </location>
</feature>
<organism evidence="2 3">
    <name type="scientific">Nonomuraea montanisoli</name>
    <dbReference type="NCBI Taxonomy" id="2741721"/>
    <lineage>
        <taxon>Bacteria</taxon>
        <taxon>Bacillati</taxon>
        <taxon>Actinomycetota</taxon>
        <taxon>Actinomycetes</taxon>
        <taxon>Streptosporangiales</taxon>
        <taxon>Streptosporangiaceae</taxon>
        <taxon>Nonomuraea</taxon>
    </lineage>
</organism>
<dbReference type="Pfam" id="PF09485">
    <property type="entry name" value="CRISPR_Cse2"/>
    <property type="match status" value="1"/>
</dbReference>
<accession>A0A7Y6IBF7</accession>
<keyword evidence="3" id="KW-1185">Reference proteome</keyword>